<evidence type="ECO:0000259" key="4">
    <source>
        <dbReference type="Pfam" id="PF07707"/>
    </source>
</evidence>
<dbReference type="SUPFAM" id="SSF117281">
    <property type="entry name" value="Kelch motif"/>
    <property type="match status" value="1"/>
</dbReference>
<evidence type="ECO:0000313" key="5">
    <source>
        <dbReference type="EMBL" id="KFB45323.1"/>
    </source>
</evidence>
<sequence length="320" mass="35140">MLDAAQLANLLRSDDLNVPNEEEVFHALVAWIRYDPEARKRHIPELLALVRLPLLQPSVIHSGPRGGSLRRSERVPAAGDGSVQVASYPGPSFIDRDGPYPPSKVHHGSAAGLGGMDGHKGAISIESYDPRLDKWTLLKNMPTRRLQFGVAVLDDKLIIVGGRDGLKTLNTVESFDLNTMNWFTLVPPMGTPRHGLGVAFLEGPLYAVGGHDGWSYLNTVERWDPSARTWSYVAPMSAMRSTAGVAVLGNRLYVIGGRDGSVCHRTVECYDPHTNKWTLRAPMNRRRGGVGVGVLNGFLYALGGHDYAERRKKMDAKEKT</sequence>
<dbReference type="STRING" id="74873.A0A084W529"/>
<accession>A0A084W529</accession>
<dbReference type="SMART" id="SM00612">
    <property type="entry name" value="Kelch"/>
    <property type="match status" value="4"/>
</dbReference>
<feature type="region of interest" description="Disordered" evidence="3">
    <location>
        <begin position="63"/>
        <end position="84"/>
    </location>
</feature>
<dbReference type="InterPro" id="IPR011705">
    <property type="entry name" value="BACK"/>
</dbReference>
<dbReference type="EMBL" id="KE525302">
    <property type="protein sequence ID" value="KFB45323.1"/>
    <property type="molecule type" value="Genomic_DNA"/>
</dbReference>
<dbReference type="Gene3D" id="1.25.40.420">
    <property type="match status" value="1"/>
</dbReference>
<feature type="domain" description="BACK" evidence="4">
    <location>
        <begin position="2"/>
        <end position="61"/>
    </location>
</feature>
<dbReference type="VEuPathDB" id="VectorBase:ASIC013271"/>
<dbReference type="PANTHER" id="PTHR24412:SF450">
    <property type="entry name" value="KELCH-LIKE PROTEIN DIABLO"/>
    <property type="match status" value="1"/>
</dbReference>
<dbReference type="VEuPathDB" id="VectorBase:ASIS008534"/>
<dbReference type="InterPro" id="IPR015915">
    <property type="entry name" value="Kelch-typ_b-propeller"/>
</dbReference>
<dbReference type="EMBL" id="ATLV01020465">
    <property type="status" value="NOT_ANNOTATED_CDS"/>
    <property type="molecule type" value="Genomic_DNA"/>
</dbReference>
<dbReference type="AlphaFoldDB" id="A0A084W529"/>
<dbReference type="Pfam" id="PF07707">
    <property type="entry name" value="BACK"/>
    <property type="match status" value="1"/>
</dbReference>
<dbReference type="EMBL" id="ATLV01020466">
    <property type="status" value="NOT_ANNOTATED_CDS"/>
    <property type="molecule type" value="Genomic_DNA"/>
</dbReference>
<dbReference type="PANTHER" id="PTHR24412">
    <property type="entry name" value="KELCH PROTEIN"/>
    <property type="match status" value="1"/>
</dbReference>
<dbReference type="EnsemblMetazoa" id="ASIC013271-RA">
    <property type="protein sequence ID" value="ASIC013271-PA"/>
    <property type="gene ID" value="ASIC013271"/>
</dbReference>
<reference evidence="5 7" key="1">
    <citation type="journal article" date="2014" name="BMC Genomics">
        <title>Genome sequence of Anopheles sinensis provides insight into genetics basis of mosquito competence for malaria parasites.</title>
        <authorList>
            <person name="Zhou D."/>
            <person name="Zhang D."/>
            <person name="Ding G."/>
            <person name="Shi L."/>
            <person name="Hou Q."/>
            <person name="Ye Y."/>
            <person name="Xu Y."/>
            <person name="Zhou H."/>
            <person name="Xiong C."/>
            <person name="Li S."/>
            <person name="Yu J."/>
            <person name="Hong S."/>
            <person name="Yu X."/>
            <person name="Zou P."/>
            <person name="Chen C."/>
            <person name="Chang X."/>
            <person name="Wang W."/>
            <person name="Lv Y."/>
            <person name="Sun Y."/>
            <person name="Ma L."/>
            <person name="Shen B."/>
            <person name="Zhu C."/>
        </authorList>
    </citation>
    <scope>NUCLEOTIDE SEQUENCE [LARGE SCALE GENOMIC DNA]</scope>
</reference>
<evidence type="ECO:0000256" key="1">
    <source>
        <dbReference type="ARBA" id="ARBA00022441"/>
    </source>
</evidence>
<dbReference type="OMA" id="XLLPANG"/>
<organism evidence="5">
    <name type="scientific">Anopheles sinensis</name>
    <name type="common">Mosquito</name>
    <dbReference type="NCBI Taxonomy" id="74873"/>
    <lineage>
        <taxon>Eukaryota</taxon>
        <taxon>Metazoa</taxon>
        <taxon>Ecdysozoa</taxon>
        <taxon>Arthropoda</taxon>
        <taxon>Hexapoda</taxon>
        <taxon>Insecta</taxon>
        <taxon>Pterygota</taxon>
        <taxon>Neoptera</taxon>
        <taxon>Endopterygota</taxon>
        <taxon>Diptera</taxon>
        <taxon>Nematocera</taxon>
        <taxon>Culicoidea</taxon>
        <taxon>Culicidae</taxon>
        <taxon>Anophelinae</taxon>
        <taxon>Anopheles</taxon>
    </lineage>
</organism>
<name>A0A084W529_ANOSI</name>
<evidence type="ECO:0000256" key="2">
    <source>
        <dbReference type="ARBA" id="ARBA00022737"/>
    </source>
</evidence>
<dbReference type="Proteomes" id="UP000030765">
    <property type="component" value="Unassembled WGS sequence"/>
</dbReference>
<dbReference type="InterPro" id="IPR006652">
    <property type="entry name" value="Kelch_1"/>
</dbReference>
<evidence type="ECO:0000313" key="6">
    <source>
        <dbReference type="EnsemblMetazoa" id="ASIC013271-PA"/>
    </source>
</evidence>
<evidence type="ECO:0000256" key="3">
    <source>
        <dbReference type="SAM" id="MobiDB-lite"/>
    </source>
</evidence>
<dbReference type="Gene3D" id="2.120.10.80">
    <property type="entry name" value="Kelch-type beta propeller"/>
    <property type="match status" value="1"/>
</dbReference>
<evidence type="ECO:0000313" key="7">
    <source>
        <dbReference type="Proteomes" id="UP000030765"/>
    </source>
</evidence>
<reference evidence="6" key="2">
    <citation type="submission" date="2020-05" db="UniProtKB">
        <authorList>
            <consortium name="EnsemblMetazoa"/>
        </authorList>
    </citation>
    <scope>IDENTIFICATION</scope>
</reference>
<keyword evidence="2" id="KW-0677">Repeat</keyword>
<proteinExistence type="predicted"/>
<dbReference type="Pfam" id="PF24681">
    <property type="entry name" value="Kelch_KLHDC2_KLHL20_DRC7"/>
    <property type="match status" value="1"/>
</dbReference>
<gene>
    <name evidence="5" type="ORF">ZHAS_00013271</name>
</gene>
<dbReference type="OrthoDB" id="45365at2759"/>
<protein>
    <submittedName>
        <fullName evidence="5">AGAP001513-PA-like protein</fullName>
    </submittedName>
    <submittedName>
        <fullName evidence="6">BACK domain-containing protein</fullName>
    </submittedName>
</protein>
<keyword evidence="1" id="KW-0880">Kelch repeat</keyword>
<keyword evidence="7" id="KW-1185">Reference proteome</keyword>